<dbReference type="AlphaFoldDB" id="A0A1I7ZFV2"/>
<evidence type="ECO:0000313" key="3">
    <source>
        <dbReference type="WBParaSite" id="L893_g2577.t1"/>
    </source>
</evidence>
<proteinExistence type="predicted"/>
<evidence type="ECO:0000313" key="2">
    <source>
        <dbReference type="Proteomes" id="UP000095287"/>
    </source>
</evidence>
<sequence length="125" mass="14553">MSRGKVEQHPLDADVTHPRLIAFKQEDPGIEEDTEQCGRFQCFLIRVVRVNNLLVRNVPSSGEPKTAPRGSFLREQKRNGDRDNEAKDCRNKENRKLWMRTPKKQNLSRKHRLCFGSSLELLKPE</sequence>
<dbReference type="Proteomes" id="UP000095287">
    <property type="component" value="Unplaced"/>
</dbReference>
<name>A0A1I7ZFV2_9BILA</name>
<evidence type="ECO:0000256" key="1">
    <source>
        <dbReference type="SAM" id="MobiDB-lite"/>
    </source>
</evidence>
<feature type="compositionally biased region" description="Basic and acidic residues" evidence="1">
    <location>
        <begin position="72"/>
        <end position="96"/>
    </location>
</feature>
<feature type="region of interest" description="Disordered" evidence="1">
    <location>
        <begin position="57"/>
        <end position="96"/>
    </location>
</feature>
<organism evidence="2 3">
    <name type="scientific">Steinernema glaseri</name>
    <dbReference type="NCBI Taxonomy" id="37863"/>
    <lineage>
        <taxon>Eukaryota</taxon>
        <taxon>Metazoa</taxon>
        <taxon>Ecdysozoa</taxon>
        <taxon>Nematoda</taxon>
        <taxon>Chromadorea</taxon>
        <taxon>Rhabditida</taxon>
        <taxon>Tylenchina</taxon>
        <taxon>Panagrolaimomorpha</taxon>
        <taxon>Strongyloidoidea</taxon>
        <taxon>Steinernematidae</taxon>
        <taxon>Steinernema</taxon>
    </lineage>
</organism>
<reference evidence="3" key="1">
    <citation type="submission" date="2016-11" db="UniProtKB">
        <authorList>
            <consortium name="WormBaseParasite"/>
        </authorList>
    </citation>
    <scope>IDENTIFICATION</scope>
</reference>
<accession>A0A1I7ZFV2</accession>
<dbReference type="WBParaSite" id="L893_g2577.t1">
    <property type="protein sequence ID" value="L893_g2577.t1"/>
    <property type="gene ID" value="L893_g2577"/>
</dbReference>
<keyword evidence="2" id="KW-1185">Reference proteome</keyword>
<protein>
    <submittedName>
        <fullName evidence="3">Uncharacterized protein</fullName>
    </submittedName>
</protein>